<dbReference type="PANTHER" id="PTHR11003:SF335">
    <property type="entry name" value="POTASSIUM CHANNEL DOMAIN-CONTAINING PROTEIN"/>
    <property type="match status" value="1"/>
</dbReference>
<evidence type="ECO:0000313" key="8">
    <source>
        <dbReference type="Proteomes" id="UP000887458"/>
    </source>
</evidence>
<reference evidence="7 8" key="2">
    <citation type="journal article" date="2022" name="Mol. Biol. Evol.">
        <title>Comparative Genomics Reveals Insights into the Divergent Evolution of Astigmatic Mites and Household Pest Adaptations.</title>
        <authorList>
            <person name="Xiong Q."/>
            <person name="Wan A.T."/>
            <person name="Liu X."/>
            <person name="Fung C.S."/>
            <person name="Xiao X."/>
            <person name="Malainual N."/>
            <person name="Hou J."/>
            <person name="Wang L."/>
            <person name="Wang M."/>
            <person name="Yang K.Y."/>
            <person name="Cui Y."/>
            <person name="Leung E.L."/>
            <person name="Nong W."/>
            <person name="Shin S.K."/>
            <person name="Au S.W."/>
            <person name="Jeong K.Y."/>
            <person name="Chew F.T."/>
            <person name="Hui J.H."/>
            <person name="Leung T.F."/>
            <person name="Tungtrongchitr A."/>
            <person name="Zhong N."/>
            <person name="Liu Z."/>
            <person name="Tsui S.K."/>
        </authorList>
    </citation>
    <scope>NUCLEOTIDE SEQUENCE [LARGE SCALE GENOMIC DNA]</scope>
    <source>
        <strain evidence="7">Derp</strain>
    </source>
</reference>
<feature type="compositionally biased region" description="Low complexity" evidence="5">
    <location>
        <begin position="1"/>
        <end position="32"/>
    </location>
</feature>
<sequence>MANSSNNNNNNDSLPTTSTPTTAATATTATATKQQQPSFLRQMSNVITQDQIWIDPYTNERIWILNPMHIVHLSKQQKSRFIRLVEGFKKFKAPMEDLAKKPINKMRERIIKELWWNSKNFHKVMAMLYRKQMQVSVASIIYAFIGIPLLLMVLTDLGKLFTRGIKFIFKIFRRIYYTRQLQKCVKQLKNVHSLYRKKIDDVHRKMSTVVPLNKNKIGNNESGLRPTDADDGDNETIPDFEVDDEFNLPISVAVVLLLLYMMMGAAIFTIWEKMDIF</sequence>
<reference evidence="7 8" key="1">
    <citation type="journal article" date="2018" name="J. Allergy Clin. Immunol.">
        <title>High-quality assembly of Dermatophagoides pteronyssinus genome and transcriptome reveals a wide range of novel allergens.</title>
        <authorList>
            <person name="Liu X.Y."/>
            <person name="Yang K.Y."/>
            <person name="Wang M.Q."/>
            <person name="Kwok J.S."/>
            <person name="Zeng X."/>
            <person name="Yang Z."/>
            <person name="Xiao X.J."/>
            <person name="Lau C.P."/>
            <person name="Li Y."/>
            <person name="Huang Z.M."/>
            <person name="Ba J.G."/>
            <person name="Yim A.K."/>
            <person name="Ouyang C.Y."/>
            <person name="Ngai S.M."/>
            <person name="Chan T.F."/>
            <person name="Leung E.L."/>
            <person name="Liu L."/>
            <person name="Liu Z.G."/>
            <person name="Tsui S.K."/>
        </authorList>
    </citation>
    <scope>NUCLEOTIDE SEQUENCE [LARGE SCALE GENOMIC DNA]</scope>
    <source>
        <strain evidence="7">Derp</strain>
    </source>
</reference>
<feature type="transmembrane region" description="Helical" evidence="6">
    <location>
        <begin position="248"/>
        <end position="271"/>
    </location>
</feature>
<keyword evidence="4 6" id="KW-0472">Membrane</keyword>
<feature type="region of interest" description="Disordered" evidence="5">
    <location>
        <begin position="1"/>
        <end position="37"/>
    </location>
</feature>
<name>A0ABQ8J6W4_DERPT</name>
<evidence type="ECO:0000256" key="2">
    <source>
        <dbReference type="ARBA" id="ARBA00022692"/>
    </source>
</evidence>
<evidence type="ECO:0000256" key="6">
    <source>
        <dbReference type="SAM" id="Phobius"/>
    </source>
</evidence>
<keyword evidence="3 6" id="KW-1133">Transmembrane helix</keyword>
<dbReference type="Proteomes" id="UP000887458">
    <property type="component" value="Unassembled WGS sequence"/>
</dbReference>
<dbReference type="Gene3D" id="1.10.287.70">
    <property type="match status" value="1"/>
</dbReference>
<feature type="transmembrane region" description="Helical" evidence="6">
    <location>
        <begin position="135"/>
        <end position="154"/>
    </location>
</feature>
<dbReference type="InterPro" id="IPR003280">
    <property type="entry name" value="2pore_dom_K_chnl"/>
</dbReference>
<evidence type="ECO:0000256" key="3">
    <source>
        <dbReference type="ARBA" id="ARBA00022989"/>
    </source>
</evidence>
<evidence type="ECO:0000313" key="7">
    <source>
        <dbReference type="EMBL" id="KAH9418278.1"/>
    </source>
</evidence>
<keyword evidence="2 6" id="KW-0812">Transmembrane</keyword>
<organism evidence="7 8">
    <name type="scientific">Dermatophagoides pteronyssinus</name>
    <name type="common">European house dust mite</name>
    <dbReference type="NCBI Taxonomy" id="6956"/>
    <lineage>
        <taxon>Eukaryota</taxon>
        <taxon>Metazoa</taxon>
        <taxon>Ecdysozoa</taxon>
        <taxon>Arthropoda</taxon>
        <taxon>Chelicerata</taxon>
        <taxon>Arachnida</taxon>
        <taxon>Acari</taxon>
        <taxon>Acariformes</taxon>
        <taxon>Sarcoptiformes</taxon>
        <taxon>Astigmata</taxon>
        <taxon>Psoroptidia</taxon>
        <taxon>Analgoidea</taxon>
        <taxon>Pyroglyphidae</taxon>
        <taxon>Dermatophagoidinae</taxon>
        <taxon>Dermatophagoides</taxon>
    </lineage>
</organism>
<protein>
    <submittedName>
        <fullName evidence="7">Uncharacterized protein</fullName>
    </submittedName>
</protein>
<dbReference type="PANTHER" id="PTHR11003">
    <property type="entry name" value="POTASSIUM CHANNEL, SUBFAMILY K"/>
    <property type="match status" value="1"/>
</dbReference>
<comment type="caution">
    <text evidence="7">The sequence shown here is derived from an EMBL/GenBank/DDBJ whole genome shotgun (WGS) entry which is preliminary data.</text>
</comment>
<accession>A0ABQ8J6W4</accession>
<evidence type="ECO:0000256" key="4">
    <source>
        <dbReference type="ARBA" id="ARBA00023136"/>
    </source>
</evidence>
<comment type="subcellular location">
    <subcellularLocation>
        <location evidence="1">Membrane</location>
        <topology evidence="1">Multi-pass membrane protein</topology>
    </subcellularLocation>
</comment>
<evidence type="ECO:0000256" key="5">
    <source>
        <dbReference type="SAM" id="MobiDB-lite"/>
    </source>
</evidence>
<gene>
    <name evidence="7" type="ORF">DERP_010144</name>
</gene>
<evidence type="ECO:0000256" key="1">
    <source>
        <dbReference type="ARBA" id="ARBA00004141"/>
    </source>
</evidence>
<proteinExistence type="predicted"/>
<keyword evidence="8" id="KW-1185">Reference proteome</keyword>
<dbReference type="EMBL" id="NJHN03000064">
    <property type="protein sequence ID" value="KAH9418278.1"/>
    <property type="molecule type" value="Genomic_DNA"/>
</dbReference>